<dbReference type="Gene3D" id="1.10.357.10">
    <property type="entry name" value="Tetracycline Repressor, domain 2"/>
    <property type="match status" value="1"/>
</dbReference>
<accession>A0A1E3A5G5</accession>
<name>A0A1E3A5G5_9FIRM</name>
<feature type="DNA-binding region" description="H-T-H motif" evidence="2">
    <location>
        <begin position="33"/>
        <end position="52"/>
    </location>
</feature>
<proteinExistence type="predicted"/>
<keyword evidence="1 2" id="KW-0238">DNA-binding</keyword>
<dbReference type="GO" id="GO:0003677">
    <property type="term" value="F:DNA binding"/>
    <property type="evidence" value="ECO:0007669"/>
    <property type="project" value="UniProtKB-UniRule"/>
</dbReference>
<dbReference type="Pfam" id="PF14278">
    <property type="entry name" value="TetR_C_8"/>
    <property type="match status" value="1"/>
</dbReference>
<protein>
    <submittedName>
        <fullName evidence="4">Bacterial regulatory protein, tetR family</fullName>
    </submittedName>
</protein>
<dbReference type="Proteomes" id="UP000094067">
    <property type="component" value="Unassembled WGS sequence"/>
</dbReference>
<dbReference type="RefSeq" id="WP_069154276.1">
    <property type="nucleotide sequence ID" value="NZ_MCGH01000003.1"/>
</dbReference>
<dbReference type="AlphaFoldDB" id="A0A1E3A5G5"/>
<sequence length="189" mass="22314">MERSMHSLAQKSRKRIVDSLICLLGKKSYESITVSELCRKAQVDRRTFYRNFKNKEDVMEFHISALKKEYLSFLNRLEKRNIRSMAESQFVFWKKHLPFLTSLQGRSALSGLLLQTSNEFIPAVYLQYHNDLPSHFEYKARFVIGGFVNILLYWIETGAKEEPEEIAEIAAELFDEDNPYWTGYVQKQR</sequence>
<dbReference type="PROSITE" id="PS50977">
    <property type="entry name" value="HTH_TETR_2"/>
    <property type="match status" value="1"/>
</dbReference>
<reference evidence="4 5" key="1">
    <citation type="submission" date="2016-07" db="EMBL/GenBank/DDBJ databases">
        <title>Characterization of isolates of Eisenbergiella tayi derived from blood cultures, using whole genome sequencing.</title>
        <authorList>
            <person name="Burdz T."/>
            <person name="Wiebe D."/>
            <person name="Huynh C."/>
            <person name="Bernard K."/>
        </authorList>
    </citation>
    <scope>NUCLEOTIDE SEQUENCE [LARGE SCALE GENOMIC DNA]</scope>
    <source>
        <strain evidence="4 5">NML 110608</strain>
    </source>
</reference>
<dbReference type="EMBL" id="MCGH01000003">
    <property type="protein sequence ID" value="ODM03994.1"/>
    <property type="molecule type" value="Genomic_DNA"/>
</dbReference>
<evidence type="ECO:0000313" key="5">
    <source>
        <dbReference type="Proteomes" id="UP000094067"/>
    </source>
</evidence>
<dbReference type="InterPro" id="IPR039532">
    <property type="entry name" value="TetR_C_Firmicutes"/>
</dbReference>
<dbReference type="PATRIC" id="fig|1432052.4.peg.5326"/>
<dbReference type="InterPro" id="IPR009057">
    <property type="entry name" value="Homeodomain-like_sf"/>
</dbReference>
<evidence type="ECO:0000259" key="3">
    <source>
        <dbReference type="PROSITE" id="PS50977"/>
    </source>
</evidence>
<organism evidence="4 5">
    <name type="scientific">Eisenbergiella tayi</name>
    <dbReference type="NCBI Taxonomy" id="1432052"/>
    <lineage>
        <taxon>Bacteria</taxon>
        <taxon>Bacillati</taxon>
        <taxon>Bacillota</taxon>
        <taxon>Clostridia</taxon>
        <taxon>Lachnospirales</taxon>
        <taxon>Lachnospiraceae</taxon>
        <taxon>Eisenbergiella</taxon>
    </lineage>
</organism>
<comment type="caution">
    <text evidence="4">The sequence shown here is derived from an EMBL/GenBank/DDBJ whole genome shotgun (WGS) entry which is preliminary data.</text>
</comment>
<evidence type="ECO:0000256" key="2">
    <source>
        <dbReference type="PROSITE-ProRule" id="PRU00335"/>
    </source>
</evidence>
<evidence type="ECO:0000256" key="1">
    <source>
        <dbReference type="ARBA" id="ARBA00023125"/>
    </source>
</evidence>
<feature type="domain" description="HTH tetR-type" evidence="3">
    <location>
        <begin position="10"/>
        <end position="70"/>
    </location>
</feature>
<dbReference type="InterPro" id="IPR050624">
    <property type="entry name" value="HTH-type_Tx_Regulator"/>
</dbReference>
<evidence type="ECO:0000313" key="4">
    <source>
        <dbReference type="EMBL" id="ODM03994.1"/>
    </source>
</evidence>
<dbReference type="Pfam" id="PF00440">
    <property type="entry name" value="TetR_N"/>
    <property type="match status" value="1"/>
</dbReference>
<gene>
    <name evidence="4" type="ORF">BEI61_04797</name>
</gene>
<dbReference type="PANTHER" id="PTHR43479:SF11">
    <property type="entry name" value="ACREF_ENVCD OPERON REPRESSOR-RELATED"/>
    <property type="match status" value="1"/>
</dbReference>
<dbReference type="InterPro" id="IPR001647">
    <property type="entry name" value="HTH_TetR"/>
</dbReference>
<dbReference type="SUPFAM" id="SSF46689">
    <property type="entry name" value="Homeodomain-like"/>
    <property type="match status" value="1"/>
</dbReference>
<dbReference type="PANTHER" id="PTHR43479">
    <property type="entry name" value="ACREF/ENVCD OPERON REPRESSOR-RELATED"/>
    <property type="match status" value="1"/>
</dbReference>